<comment type="caution">
    <text evidence="2">The sequence shown here is derived from an EMBL/GenBank/DDBJ whole genome shotgun (WGS) entry which is preliminary data.</text>
</comment>
<protein>
    <recommendedName>
        <fullName evidence="1">Nudix hydrolase domain-containing protein</fullName>
    </recommendedName>
</protein>
<dbReference type="AlphaFoldDB" id="A0A511XF60"/>
<gene>
    <name evidence="2" type="ORF">ANI02nite_34730</name>
</gene>
<dbReference type="PANTHER" id="PTHR13622:SF8">
    <property type="entry name" value="THIAMIN PYROPHOSPHOKINASE 1"/>
    <property type="match status" value="1"/>
</dbReference>
<dbReference type="PANTHER" id="PTHR13622">
    <property type="entry name" value="THIAMIN PYROPHOSPHOKINASE"/>
    <property type="match status" value="1"/>
</dbReference>
<dbReference type="CDD" id="cd03676">
    <property type="entry name" value="NUDIX_Tnr3_like"/>
    <property type="match status" value="1"/>
</dbReference>
<evidence type="ECO:0000313" key="2">
    <source>
        <dbReference type="EMBL" id="GEN61589.1"/>
    </source>
</evidence>
<dbReference type="Proteomes" id="UP000321635">
    <property type="component" value="Unassembled WGS sequence"/>
</dbReference>
<dbReference type="Gene3D" id="3.90.79.10">
    <property type="entry name" value="Nucleoside Triphosphate Pyrophosphohydrolase"/>
    <property type="match status" value="1"/>
</dbReference>
<dbReference type="SUPFAM" id="SSF55811">
    <property type="entry name" value="Nudix"/>
    <property type="match status" value="1"/>
</dbReference>
<dbReference type="InterPro" id="IPR015797">
    <property type="entry name" value="NUDIX_hydrolase-like_dom_sf"/>
</dbReference>
<sequence>MAGLVEPTAAAALHEAGLNDRDGFALPDASELEALGRRLAALGLYRPHDELFDVRATPGGPALGRIDRGALPLFGFFATGVHMNGLVQRSDGLHLWVGRRARDKRLDPGKLDHLVAGGVPAGYTPDEALLKEAEEEASLPPEVTRQARGVGVIRYAMDRPEGLRRDALHCYDLLLPETFTPRPADGEVEEFLLLPLSDVFALVRDTDEFKFNVNLVLIDLFLRFGMIDPESTEGRVLRAGLNGPVFDDEGAAA</sequence>
<evidence type="ECO:0000259" key="1">
    <source>
        <dbReference type="PROSITE" id="PS51462"/>
    </source>
</evidence>
<dbReference type="InterPro" id="IPR000086">
    <property type="entry name" value="NUDIX_hydrolase_dom"/>
</dbReference>
<dbReference type="PROSITE" id="PS51462">
    <property type="entry name" value="NUDIX"/>
    <property type="match status" value="1"/>
</dbReference>
<organism evidence="2 3">
    <name type="scientific">Acetobacter nitrogenifigens DSM 23921 = NBRC 105050</name>
    <dbReference type="NCBI Taxonomy" id="1120919"/>
    <lineage>
        <taxon>Bacteria</taxon>
        <taxon>Pseudomonadati</taxon>
        <taxon>Pseudomonadota</taxon>
        <taxon>Alphaproteobacteria</taxon>
        <taxon>Acetobacterales</taxon>
        <taxon>Acetobacteraceae</taxon>
        <taxon>Acetobacter</taxon>
    </lineage>
</organism>
<dbReference type="Pfam" id="PF00293">
    <property type="entry name" value="NUDIX"/>
    <property type="match status" value="1"/>
</dbReference>
<feature type="domain" description="Nudix hydrolase" evidence="1">
    <location>
        <begin position="78"/>
        <end position="219"/>
    </location>
</feature>
<dbReference type="FunFam" id="3.90.79.10:FF:000019">
    <property type="entry name" value="Thiamin pyrophosphokinase, putative"/>
    <property type="match status" value="1"/>
</dbReference>
<accession>A0A511XF60</accession>
<dbReference type="GO" id="GO:0044715">
    <property type="term" value="F:8-oxo-dGDP phosphatase activity"/>
    <property type="evidence" value="ECO:0007669"/>
    <property type="project" value="TreeGrafter"/>
</dbReference>
<evidence type="ECO:0000313" key="3">
    <source>
        <dbReference type="Proteomes" id="UP000321635"/>
    </source>
</evidence>
<dbReference type="EMBL" id="BJYF01000049">
    <property type="protein sequence ID" value="GEN61589.1"/>
    <property type="molecule type" value="Genomic_DNA"/>
</dbReference>
<reference evidence="2 3" key="1">
    <citation type="submission" date="2019-07" db="EMBL/GenBank/DDBJ databases">
        <title>Whole genome shotgun sequence of Acetobacter nitrogenifigens NBRC 105050.</title>
        <authorList>
            <person name="Hosoyama A."/>
            <person name="Uohara A."/>
            <person name="Ohji S."/>
            <person name="Ichikawa N."/>
        </authorList>
    </citation>
    <scope>NUCLEOTIDE SEQUENCE [LARGE SCALE GENOMIC DNA]</scope>
    <source>
        <strain evidence="2 3">NBRC 105050</strain>
    </source>
</reference>
<name>A0A511XF60_9PROT</name>
<proteinExistence type="predicted"/>
<dbReference type="STRING" id="1120919.GCA_000429165_03714"/>
<keyword evidence="3" id="KW-1185">Reference proteome</keyword>